<protein>
    <submittedName>
        <fullName evidence="2">Uncharacterized protein</fullName>
    </submittedName>
</protein>
<evidence type="ECO:0000313" key="2">
    <source>
        <dbReference type="EMBL" id="PON45916.1"/>
    </source>
</evidence>
<gene>
    <name evidence="2" type="ORF">TorRG33x02_327550</name>
</gene>
<feature type="signal peptide" evidence="1">
    <location>
        <begin position="1"/>
        <end position="20"/>
    </location>
</feature>
<reference evidence="3" key="1">
    <citation type="submission" date="2016-06" db="EMBL/GenBank/DDBJ databases">
        <title>Parallel loss of symbiosis genes in relatives of nitrogen-fixing non-legume Parasponia.</title>
        <authorList>
            <person name="Van Velzen R."/>
            <person name="Holmer R."/>
            <person name="Bu F."/>
            <person name="Rutten L."/>
            <person name="Van Zeijl A."/>
            <person name="Liu W."/>
            <person name="Santuari L."/>
            <person name="Cao Q."/>
            <person name="Sharma T."/>
            <person name="Shen D."/>
            <person name="Roswanjaya Y."/>
            <person name="Wardhani T."/>
            <person name="Kalhor M.S."/>
            <person name="Jansen J."/>
            <person name="Van den Hoogen J."/>
            <person name="Gungor B."/>
            <person name="Hartog M."/>
            <person name="Hontelez J."/>
            <person name="Verver J."/>
            <person name="Yang W.-C."/>
            <person name="Schijlen E."/>
            <person name="Repin R."/>
            <person name="Schilthuizen M."/>
            <person name="Schranz E."/>
            <person name="Heidstra R."/>
            <person name="Miyata K."/>
            <person name="Fedorova E."/>
            <person name="Kohlen W."/>
            <person name="Bisseling T."/>
            <person name="Smit S."/>
            <person name="Geurts R."/>
        </authorList>
    </citation>
    <scope>NUCLEOTIDE SEQUENCE [LARGE SCALE GENOMIC DNA]</scope>
    <source>
        <strain evidence="3">cv. RG33-2</strain>
    </source>
</reference>
<evidence type="ECO:0000313" key="3">
    <source>
        <dbReference type="Proteomes" id="UP000237000"/>
    </source>
</evidence>
<proteinExistence type="predicted"/>
<feature type="non-terminal residue" evidence="2">
    <location>
        <position position="110"/>
    </location>
</feature>
<evidence type="ECO:0000256" key="1">
    <source>
        <dbReference type="SAM" id="SignalP"/>
    </source>
</evidence>
<dbReference type="OrthoDB" id="1816254at2759"/>
<sequence>MSHRFGIVIAMPGLIPACLAKGESKTAQRHLGALLIKAPTLAQQAGGTLAPALPAALRHGLRLAAADLIGVLPHSPAASTSQRKAFETSKNISTKQALMLEAIVCKLRLL</sequence>
<comment type="caution">
    <text evidence="2">The sequence shown here is derived from an EMBL/GenBank/DDBJ whole genome shotgun (WGS) entry which is preliminary data.</text>
</comment>
<feature type="chain" id="PRO_5015191985" evidence="1">
    <location>
        <begin position="21"/>
        <end position="110"/>
    </location>
</feature>
<keyword evidence="3" id="KW-1185">Reference proteome</keyword>
<organism evidence="2 3">
    <name type="scientific">Trema orientale</name>
    <name type="common">Charcoal tree</name>
    <name type="synonym">Celtis orientalis</name>
    <dbReference type="NCBI Taxonomy" id="63057"/>
    <lineage>
        <taxon>Eukaryota</taxon>
        <taxon>Viridiplantae</taxon>
        <taxon>Streptophyta</taxon>
        <taxon>Embryophyta</taxon>
        <taxon>Tracheophyta</taxon>
        <taxon>Spermatophyta</taxon>
        <taxon>Magnoliopsida</taxon>
        <taxon>eudicotyledons</taxon>
        <taxon>Gunneridae</taxon>
        <taxon>Pentapetalae</taxon>
        <taxon>rosids</taxon>
        <taxon>fabids</taxon>
        <taxon>Rosales</taxon>
        <taxon>Cannabaceae</taxon>
        <taxon>Trema</taxon>
    </lineage>
</organism>
<name>A0A2P5BAW8_TREOI</name>
<dbReference type="AlphaFoldDB" id="A0A2P5BAW8"/>
<dbReference type="Proteomes" id="UP000237000">
    <property type="component" value="Unassembled WGS sequence"/>
</dbReference>
<dbReference type="EMBL" id="JXTC01000564">
    <property type="protein sequence ID" value="PON45916.1"/>
    <property type="molecule type" value="Genomic_DNA"/>
</dbReference>
<dbReference type="InParanoid" id="A0A2P5BAW8"/>
<accession>A0A2P5BAW8</accession>
<keyword evidence="1" id="KW-0732">Signal</keyword>